<accession>A0AAD3QYG8</accession>
<proteinExistence type="predicted"/>
<evidence type="ECO:0000256" key="1">
    <source>
        <dbReference type="SAM" id="MobiDB-lite"/>
    </source>
</evidence>
<reference evidence="2" key="1">
    <citation type="submission" date="2022-08" db="EMBL/GenBank/DDBJ databases">
        <title>Genome sequencing of akame (Lates japonicus).</title>
        <authorList>
            <person name="Hashiguchi Y."/>
            <person name="Takahashi H."/>
        </authorList>
    </citation>
    <scope>NUCLEOTIDE SEQUENCE</scope>
    <source>
        <strain evidence="2">Kochi</strain>
    </source>
</reference>
<sequence length="74" mass="7962">MSIPESHFEIKPRRGINGQLASEYNPLPSGSYGPTDSHSLLPPPGCVPTPVLIAQEIAENQVEPPTFFPSHSPV</sequence>
<evidence type="ECO:0000313" key="2">
    <source>
        <dbReference type="EMBL" id="GLD48240.1"/>
    </source>
</evidence>
<organism evidence="2 3">
    <name type="scientific">Lates japonicus</name>
    <name type="common">Japanese lates</name>
    <dbReference type="NCBI Taxonomy" id="270547"/>
    <lineage>
        <taxon>Eukaryota</taxon>
        <taxon>Metazoa</taxon>
        <taxon>Chordata</taxon>
        <taxon>Craniata</taxon>
        <taxon>Vertebrata</taxon>
        <taxon>Euteleostomi</taxon>
        <taxon>Actinopterygii</taxon>
        <taxon>Neopterygii</taxon>
        <taxon>Teleostei</taxon>
        <taxon>Neoteleostei</taxon>
        <taxon>Acanthomorphata</taxon>
        <taxon>Carangaria</taxon>
        <taxon>Carangaria incertae sedis</taxon>
        <taxon>Centropomidae</taxon>
        <taxon>Lates</taxon>
    </lineage>
</organism>
<dbReference type="EMBL" id="BRZM01000005">
    <property type="protein sequence ID" value="GLD48240.1"/>
    <property type="molecule type" value="Genomic_DNA"/>
</dbReference>
<feature type="compositionally biased region" description="Basic and acidic residues" evidence="1">
    <location>
        <begin position="1"/>
        <end position="12"/>
    </location>
</feature>
<protein>
    <submittedName>
        <fullName evidence="2">Proline and serine-rich protein 2</fullName>
    </submittedName>
</protein>
<evidence type="ECO:0000313" key="3">
    <source>
        <dbReference type="Proteomes" id="UP001279410"/>
    </source>
</evidence>
<comment type="caution">
    <text evidence="2">The sequence shown here is derived from an EMBL/GenBank/DDBJ whole genome shotgun (WGS) entry which is preliminary data.</text>
</comment>
<dbReference type="AlphaFoldDB" id="A0AAD3QYG8"/>
<name>A0AAD3QYG8_LATJO</name>
<dbReference type="Proteomes" id="UP001279410">
    <property type="component" value="Unassembled WGS sequence"/>
</dbReference>
<gene>
    <name evidence="2" type="ORF">AKAME5_000224700</name>
</gene>
<keyword evidence="3" id="KW-1185">Reference proteome</keyword>
<feature type="region of interest" description="Disordered" evidence="1">
    <location>
        <begin position="1"/>
        <end position="44"/>
    </location>
</feature>